<dbReference type="AlphaFoldDB" id="A0A399SZ32"/>
<feature type="domain" description="Outer membrane protein beta-barrel" evidence="2">
    <location>
        <begin position="23"/>
        <end position="153"/>
    </location>
</feature>
<accession>A0A399SZ32</accession>
<organism evidence="3 4">
    <name type="scientific">Maribellus luteus</name>
    <dbReference type="NCBI Taxonomy" id="2305463"/>
    <lineage>
        <taxon>Bacteria</taxon>
        <taxon>Pseudomonadati</taxon>
        <taxon>Bacteroidota</taxon>
        <taxon>Bacteroidia</taxon>
        <taxon>Marinilabiliales</taxon>
        <taxon>Prolixibacteraceae</taxon>
        <taxon>Maribellus</taxon>
    </lineage>
</organism>
<dbReference type="EMBL" id="QWGR01000010">
    <property type="protein sequence ID" value="RIJ47023.1"/>
    <property type="molecule type" value="Genomic_DNA"/>
</dbReference>
<comment type="caution">
    <text evidence="3">The sequence shown here is derived from an EMBL/GenBank/DDBJ whole genome shotgun (WGS) entry which is preliminary data.</text>
</comment>
<dbReference type="RefSeq" id="WP_119439062.1">
    <property type="nucleotide sequence ID" value="NZ_QWGR01000010.1"/>
</dbReference>
<proteinExistence type="predicted"/>
<dbReference type="Pfam" id="PF13568">
    <property type="entry name" value="OMP_b-brl_2"/>
    <property type="match status" value="1"/>
</dbReference>
<evidence type="ECO:0000256" key="1">
    <source>
        <dbReference type="SAM" id="SignalP"/>
    </source>
</evidence>
<feature type="chain" id="PRO_5017417004" evidence="1">
    <location>
        <begin position="20"/>
        <end position="191"/>
    </location>
</feature>
<evidence type="ECO:0000313" key="4">
    <source>
        <dbReference type="Proteomes" id="UP000265926"/>
    </source>
</evidence>
<evidence type="ECO:0000259" key="2">
    <source>
        <dbReference type="Pfam" id="PF13568"/>
    </source>
</evidence>
<reference evidence="3 4" key="1">
    <citation type="submission" date="2018-08" db="EMBL/GenBank/DDBJ databases">
        <title>Pallidiluteibacterium maritimus gen. nov., sp. nov., isolated from coastal sediment.</title>
        <authorList>
            <person name="Zhou L.Y."/>
        </authorList>
    </citation>
    <scope>NUCLEOTIDE SEQUENCE [LARGE SCALE GENOMIC DNA]</scope>
    <source>
        <strain evidence="3 4">XSD2</strain>
    </source>
</reference>
<gene>
    <name evidence="3" type="ORF">D1614_16440</name>
</gene>
<dbReference type="SUPFAM" id="SSF56925">
    <property type="entry name" value="OMPA-like"/>
    <property type="match status" value="1"/>
</dbReference>
<dbReference type="Proteomes" id="UP000265926">
    <property type="component" value="Unassembled WGS sequence"/>
</dbReference>
<evidence type="ECO:0000313" key="3">
    <source>
        <dbReference type="EMBL" id="RIJ47023.1"/>
    </source>
</evidence>
<protein>
    <submittedName>
        <fullName evidence="3">PorT family protein</fullName>
    </submittedName>
</protein>
<dbReference type="OrthoDB" id="1001536at2"/>
<name>A0A399SZ32_9BACT</name>
<keyword evidence="4" id="KW-1185">Reference proteome</keyword>
<sequence length="191" mass="21594">MKRIFFIFSLVLCSVIGHAQPIFDLGLKAGLNNSKVSLDINDYSEESITKMHWGAFARVGVGKVYVQPEVYFTRKGGEFKDVGEMAAEFNYKSVDVPVLLGVKLLDAKAVDLRVMAGPVFSFVTDNDADKFNFLEEQYFKDRYTALQYGVGVDVLFLSLDFRMEHANKVYNSPELEAKNRTFMVTLGFKIL</sequence>
<dbReference type="InterPro" id="IPR011250">
    <property type="entry name" value="OMP/PagP_B-barrel"/>
</dbReference>
<dbReference type="InterPro" id="IPR025665">
    <property type="entry name" value="Beta-barrel_OMP_2"/>
</dbReference>
<feature type="signal peptide" evidence="1">
    <location>
        <begin position="1"/>
        <end position="19"/>
    </location>
</feature>
<keyword evidence="1" id="KW-0732">Signal</keyword>